<dbReference type="EMBL" id="MFQE01000006">
    <property type="protein sequence ID" value="OGH73999.1"/>
    <property type="molecule type" value="Genomic_DNA"/>
</dbReference>
<dbReference type="GO" id="GO:0019521">
    <property type="term" value="P:D-gluconate metabolic process"/>
    <property type="evidence" value="ECO:0007669"/>
    <property type="project" value="UniProtKB-KW"/>
</dbReference>
<gene>
    <name evidence="5" type="ORF">A3C90_02190</name>
</gene>
<dbReference type="Gene3D" id="3.40.50.720">
    <property type="entry name" value="NAD(P)-binding Rossmann-like Domain"/>
    <property type="match status" value="1"/>
</dbReference>
<dbReference type="SUPFAM" id="SSF51735">
    <property type="entry name" value="NAD(P)-binding Rossmann-fold domains"/>
    <property type="match status" value="1"/>
</dbReference>
<name>A0A1F6MQQ6_9BACT</name>
<organism evidence="5 6">
    <name type="scientific">Candidatus Magasanikbacteria bacterium RIFCSPHIGHO2_02_FULL_51_14</name>
    <dbReference type="NCBI Taxonomy" id="1798683"/>
    <lineage>
        <taxon>Bacteria</taxon>
        <taxon>Candidatus Magasanikiibacteriota</taxon>
    </lineage>
</organism>
<accession>A0A1F6MQQ6</accession>
<dbReference type="Proteomes" id="UP000177457">
    <property type="component" value="Unassembled WGS sequence"/>
</dbReference>
<dbReference type="InterPro" id="IPR013328">
    <property type="entry name" value="6PGD_dom2"/>
</dbReference>
<dbReference type="SMART" id="SM01350">
    <property type="entry name" value="6PGD"/>
    <property type="match status" value="1"/>
</dbReference>
<dbReference type="Pfam" id="PF03446">
    <property type="entry name" value="NAD_binding_2"/>
    <property type="match status" value="1"/>
</dbReference>
<dbReference type="NCBIfam" id="NF007161">
    <property type="entry name" value="PRK09599.1"/>
    <property type="match status" value="1"/>
</dbReference>
<dbReference type="SUPFAM" id="SSF48179">
    <property type="entry name" value="6-phosphogluconate dehydrogenase C-terminal domain-like"/>
    <property type="match status" value="1"/>
</dbReference>
<dbReference type="PANTHER" id="PTHR11811">
    <property type="entry name" value="6-PHOSPHOGLUCONATE DEHYDROGENASE"/>
    <property type="match status" value="1"/>
</dbReference>
<dbReference type="InterPro" id="IPR006183">
    <property type="entry name" value="Pgluconate_DH"/>
</dbReference>
<dbReference type="GO" id="GO:0006098">
    <property type="term" value="P:pentose-phosphate shunt"/>
    <property type="evidence" value="ECO:0007669"/>
    <property type="project" value="InterPro"/>
</dbReference>
<dbReference type="GO" id="GO:0050661">
    <property type="term" value="F:NADP binding"/>
    <property type="evidence" value="ECO:0007669"/>
    <property type="project" value="InterPro"/>
</dbReference>
<dbReference type="InterPro" id="IPR036291">
    <property type="entry name" value="NAD(P)-bd_dom_sf"/>
</dbReference>
<keyword evidence="2" id="KW-0560">Oxidoreductase</keyword>
<evidence type="ECO:0000256" key="2">
    <source>
        <dbReference type="ARBA" id="ARBA00023002"/>
    </source>
</evidence>
<dbReference type="PRINTS" id="PR00076">
    <property type="entry name" value="6PGDHDRGNASE"/>
</dbReference>
<dbReference type="InterPro" id="IPR004849">
    <property type="entry name" value="6DGDH_YqeC"/>
</dbReference>
<dbReference type="GO" id="GO:0004616">
    <property type="term" value="F:phosphogluconate dehydrogenase (decarboxylating) activity"/>
    <property type="evidence" value="ECO:0007669"/>
    <property type="project" value="InterPro"/>
</dbReference>
<dbReference type="STRING" id="1798683.A3C90_02190"/>
<dbReference type="Pfam" id="PF00393">
    <property type="entry name" value="6PGD"/>
    <property type="match status" value="1"/>
</dbReference>
<keyword evidence="3" id="KW-0311">Gluconate utilization</keyword>
<dbReference type="InterPro" id="IPR006115">
    <property type="entry name" value="6PGDH_NADP-bd"/>
</dbReference>
<evidence type="ECO:0000313" key="5">
    <source>
        <dbReference type="EMBL" id="OGH73999.1"/>
    </source>
</evidence>
<dbReference type="InterPro" id="IPR006114">
    <property type="entry name" value="6PGDH_C"/>
</dbReference>
<evidence type="ECO:0000256" key="1">
    <source>
        <dbReference type="ARBA" id="ARBA00008419"/>
    </source>
</evidence>
<dbReference type="InterPro" id="IPR008927">
    <property type="entry name" value="6-PGluconate_DH-like_C_sf"/>
</dbReference>
<sequence>MGIAIARRLMDFGWTVHGYDISATITKKMTSENVIGAYSIPQLAEQLPRPRILWLMVPSGKPVDDILFDTKNGLASILSKGDVVIDGGNSFYKDSIRRAKKLKKRGILFLDCGVSGGPAGTRNGASLMVGGDKKTFDRVEPLFRDLAQEQGYQFFAGVGAGHFVKMIHNGIEYGMMQAIAEGFDILKKSAYKLDLSRVADVYNHGSVIESRLVGWLKDAFELHGENLTSISGSSAQTGEGAWTANTAKELDVRAKVIGEAVRFRRYSQEHPSYAGKIVSALRGQFGGHSVTKK</sequence>
<comment type="caution">
    <text evidence="5">The sequence shown here is derived from an EMBL/GenBank/DDBJ whole genome shotgun (WGS) entry which is preliminary data.</text>
</comment>
<proteinExistence type="inferred from homology"/>
<dbReference type="NCBIfam" id="TIGR00872">
    <property type="entry name" value="gnd_rel"/>
    <property type="match status" value="1"/>
</dbReference>
<evidence type="ECO:0000259" key="4">
    <source>
        <dbReference type="SMART" id="SM01350"/>
    </source>
</evidence>
<comment type="similarity">
    <text evidence="1">Belongs to the 6-phosphogluconate dehydrogenase family.</text>
</comment>
<dbReference type="AlphaFoldDB" id="A0A1F6MQQ6"/>
<reference evidence="5 6" key="1">
    <citation type="journal article" date="2016" name="Nat. Commun.">
        <title>Thousands of microbial genomes shed light on interconnected biogeochemical processes in an aquifer system.</title>
        <authorList>
            <person name="Anantharaman K."/>
            <person name="Brown C.T."/>
            <person name="Hug L.A."/>
            <person name="Sharon I."/>
            <person name="Castelle C.J."/>
            <person name="Probst A.J."/>
            <person name="Thomas B.C."/>
            <person name="Singh A."/>
            <person name="Wilkins M.J."/>
            <person name="Karaoz U."/>
            <person name="Brodie E.L."/>
            <person name="Williams K.H."/>
            <person name="Hubbard S.S."/>
            <person name="Banfield J.F."/>
        </authorList>
    </citation>
    <scope>NUCLEOTIDE SEQUENCE [LARGE SCALE GENOMIC DNA]</scope>
</reference>
<protein>
    <submittedName>
        <fullName evidence="5">6-phosphogluconate dehydrogenase (Decarboxylating)</fullName>
    </submittedName>
</protein>
<evidence type="ECO:0000256" key="3">
    <source>
        <dbReference type="ARBA" id="ARBA00023064"/>
    </source>
</evidence>
<feature type="domain" description="6-phosphogluconate dehydrogenase C-terminal" evidence="4">
    <location>
        <begin position="161"/>
        <end position="289"/>
    </location>
</feature>
<evidence type="ECO:0000313" key="6">
    <source>
        <dbReference type="Proteomes" id="UP000177457"/>
    </source>
</evidence>
<dbReference type="Gene3D" id="1.10.1040.10">
    <property type="entry name" value="N-(1-d-carboxylethyl)-l-norvaline Dehydrogenase, domain 2"/>
    <property type="match status" value="1"/>
</dbReference>